<protein>
    <recommendedName>
        <fullName evidence="2">Retroviral polymerase SH3-like domain-containing protein</fullName>
    </recommendedName>
</protein>
<dbReference type="EMBL" id="AP019297">
    <property type="protein sequence ID" value="BBG92827.1"/>
    <property type="molecule type" value="Genomic_DNA"/>
</dbReference>
<name>A0A4Y1QM18_PRUDU</name>
<gene>
    <name evidence="3" type="ORF">Prudu_000670</name>
</gene>
<dbReference type="InterPro" id="IPR057670">
    <property type="entry name" value="SH3_retrovirus"/>
</dbReference>
<sequence>MVARSLMLDMSVPHYLWGHGVLAAAYLINRTPSRVLDFKTPLDSKLDPCALHCVFIGYSEELQVLPPPSQKLHVTLDVTFHEEVRIMSLPPLQFRGEGSELKNFGMENLECTEASQASKSTDRPEGDDWSPSTMRDDCVKNENLCKTDWSPRR</sequence>
<evidence type="ECO:0000259" key="2">
    <source>
        <dbReference type="Pfam" id="PF25597"/>
    </source>
</evidence>
<reference evidence="3" key="1">
    <citation type="journal article" date="2019" name="Science">
        <title>Mutation of a bHLH transcription factor allowed almond domestication.</title>
        <authorList>
            <person name="Sanchez-Perez R."/>
            <person name="Pavan S."/>
            <person name="Mazzeo R."/>
            <person name="Moldovan C."/>
            <person name="Aiese Cigliano R."/>
            <person name="Del Cueto J."/>
            <person name="Ricciardi F."/>
            <person name="Lotti C."/>
            <person name="Ricciardi L."/>
            <person name="Dicenta F."/>
            <person name="Lopez-Marques R.L."/>
            <person name="Lindberg Moller B."/>
        </authorList>
    </citation>
    <scope>NUCLEOTIDE SEQUENCE</scope>
</reference>
<feature type="region of interest" description="Disordered" evidence="1">
    <location>
        <begin position="112"/>
        <end position="136"/>
    </location>
</feature>
<feature type="domain" description="Retroviral polymerase SH3-like" evidence="2">
    <location>
        <begin position="43"/>
        <end position="83"/>
    </location>
</feature>
<proteinExistence type="predicted"/>
<evidence type="ECO:0000313" key="3">
    <source>
        <dbReference type="EMBL" id="BBG92827.1"/>
    </source>
</evidence>
<dbReference type="AlphaFoldDB" id="A0A4Y1QM18"/>
<evidence type="ECO:0000256" key="1">
    <source>
        <dbReference type="SAM" id="MobiDB-lite"/>
    </source>
</evidence>
<organism evidence="3">
    <name type="scientific">Prunus dulcis</name>
    <name type="common">Almond</name>
    <name type="synonym">Amygdalus dulcis</name>
    <dbReference type="NCBI Taxonomy" id="3755"/>
    <lineage>
        <taxon>Eukaryota</taxon>
        <taxon>Viridiplantae</taxon>
        <taxon>Streptophyta</taxon>
        <taxon>Embryophyta</taxon>
        <taxon>Tracheophyta</taxon>
        <taxon>Spermatophyta</taxon>
        <taxon>Magnoliopsida</taxon>
        <taxon>eudicotyledons</taxon>
        <taxon>Gunneridae</taxon>
        <taxon>Pentapetalae</taxon>
        <taxon>rosids</taxon>
        <taxon>fabids</taxon>
        <taxon>Rosales</taxon>
        <taxon>Rosaceae</taxon>
        <taxon>Amygdaloideae</taxon>
        <taxon>Amygdaleae</taxon>
        <taxon>Prunus</taxon>
    </lineage>
</organism>
<dbReference type="Pfam" id="PF25597">
    <property type="entry name" value="SH3_retrovirus"/>
    <property type="match status" value="1"/>
</dbReference>
<accession>A0A4Y1QM18</accession>